<evidence type="ECO:0000256" key="2">
    <source>
        <dbReference type="SAM" id="Phobius"/>
    </source>
</evidence>
<proteinExistence type="predicted"/>
<feature type="compositionally biased region" description="Basic and acidic residues" evidence="1">
    <location>
        <begin position="119"/>
        <end position="147"/>
    </location>
</feature>
<keyword evidence="2" id="KW-1133">Transmembrane helix</keyword>
<protein>
    <submittedName>
        <fullName evidence="3">Uncharacterized protein</fullName>
    </submittedName>
</protein>
<evidence type="ECO:0000313" key="3">
    <source>
        <dbReference type="EMBL" id="PIO74873.1"/>
    </source>
</evidence>
<gene>
    <name evidence="3" type="ORF">TELCIR_03107</name>
</gene>
<keyword evidence="2" id="KW-0472">Membrane</keyword>
<keyword evidence="4" id="KW-1185">Reference proteome</keyword>
<feature type="compositionally biased region" description="Polar residues" evidence="1">
    <location>
        <begin position="91"/>
        <end position="101"/>
    </location>
</feature>
<feature type="compositionally biased region" description="Basic and acidic residues" evidence="1">
    <location>
        <begin position="1"/>
        <end position="90"/>
    </location>
</feature>
<keyword evidence="2" id="KW-0812">Transmembrane</keyword>
<sequence length="185" mass="20902">MSKEKNSPERKVSHNEESQENMGEGRSRERLTDEGPRDRMSKEDSQESRSRKGSQERMSEKGSREQSSEKGSKEPRSKETFQESISKKGSQEPVTRSTSTIDDGKKAVAPSKEGASAETETKPAPEVIEKRDSKEKTTSPPSSDRRMYGPSDVVKIFIPVSICMLIVVICVRNVEAYRREYRIPM</sequence>
<feature type="region of interest" description="Disordered" evidence="1">
    <location>
        <begin position="1"/>
        <end position="149"/>
    </location>
</feature>
<accession>A0A2G9UXG8</accession>
<dbReference type="EMBL" id="KZ345208">
    <property type="protein sequence ID" value="PIO74873.1"/>
    <property type="molecule type" value="Genomic_DNA"/>
</dbReference>
<organism evidence="3 4">
    <name type="scientific">Teladorsagia circumcincta</name>
    <name type="common">Brown stomach worm</name>
    <name type="synonym">Ostertagia circumcincta</name>
    <dbReference type="NCBI Taxonomy" id="45464"/>
    <lineage>
        <taxon>Eukaryota</taxon>
        <taxon>Metazoa</taxon>
        <taxon>Ecdysozoa</taxon>
        <taxon>Nematoda</taxon>
        <taxon>Chromadorea</taxon>
        <taxon>Rhabditida</taxon>
        <taxon>Rhabditina</taxon>
        <taxon>Rhabditomorpha</taxon>
        <taxon>Strongyloidea</taxon>
        <taxon>Trichostrongylidae</taxon>
        <taxon>Teladorsagia</taxon>
    </lineage>
</organism>
<dbReference type="OrthoDB" id="20287at2759"/>
<feature type="transmembrane region" description="Helical" evidence="2">
    <location>
        <begin position="153"/>
        <end position="174"/>
    </location>
</feature>
<evidence type="ECO:0000256" key="1">
    <source>
        <dbReference type="SAM" id="MobiDB-lite"/>
    </source>
</evidence>
<evidence type="ECO:0000313" key="4">
    <source>
        <dbReference type="Proteomes" id="UP000230423"/>
    </source>
</evidence>
<name>A0A2G9UXG8_TELCI</name>
<dbReference type="AlphaFoldDB" id="A0A2G9UXG8"/>
<reference evidence="3 4" key="1">
    <citation type="submission" date="2015-09" db="EMBL/GenBank/DDBJ databases">
        <title>Draft genome of the parasitic nematode Teladorsagia circumcincta isolate WARC Sus (inbred).</title>
        <authorList>
            <person name="Mitreva M."/>
        </authorList>
    </citation>
    <scope>NUCLEOTIDE SEQUENCE [LARGE SCALE GENOMIC DNA]</scope>
    <source>
        <strain evidence="3 4">S</strain>
    </source>
</reference>
<dbReference type="Proteomes" id="UP000230423">
    <property type="component" value="Unassembled WGS sequence"/>
</dbReference>